<organism evidence="24 25">
    <name type="scientific">Microbispora rosea</name>
    <dbReference type="NCBI Taxonomy" id="58117"/>
    <lineage>
        <taxon>Bacteria</taxon>
        <taxon>Bacillati</taxon>
        <taxon>Actinomycetota</taxon>
        <taxon>Actinomycetes</taxon>
        <taxon>Streptosporangiales</taxon>
        <taxon>Streptosporangiaceae</taxon>
        <taxon>Microbispora</taxon>
    </lineage>
</organism>
<dbReference type="GO" id="GO:0008270">
    <property type="term" value="F:zinc ion binding"/>
    <property type="evidence" value="ECO:0007669"/>
    <property type="project" value="UniProtKB-UniRule"/>
</dbReference>
<protein>
    <recommendedName>
        <fullName evidence="19 20">Multifunctional fusion protein</fullName>
    </recommendedName>
    <domain>
        <recommendedName>
            <fullName evidence="19">Acetyl-coenzyme A carboxylase carboxyl transferase subunit alpha</fullName>
            <shortName evidence="19">ACCase subunit alpha</shortName>
            <shortName evidence="19">Acetyl-CoA carboxylase carboxyltransferase subunit alpha</shortName>
            <ecNumber evidence="19">2.1.3.15</ecNumber>
        </recommendedName>
    </domain>
    <domain>
        <recommendedName>
            <fullName evidence="20">Acetyl-coenzyme A carboxylase carboxyl transferase subunit beta</fullName>
            <shortName evidence="20">ACCase subunit beta</shortName>
            <shortName evidence="20">Acetyl-CoA carboxylase carboxyltransferase subunit beta</shortName>
        </recommendedName>
    </domain>
</protein>
<dbReference type="PROSITE" id="PS50989">
    <property type="entry name" value="COA_CT_CTER"/>
    <property type="match status" value="1"/>
</dbReference>
<evidence type="ECO:0000256" key="6">
    <source>
        <dbReference type="ARBA" id="ARBA00022490"/>
    </source>
</evidence>
<keyword evidence="11 20" id="KW-0863">Zinc-finger</keyword>
<dbReference type="RefSeq" id="WP_076441730.1">
    <property type="nucleotide sequence ID" value="NZ_FTNI01000036.1"/>
</dbReference>
<evidence type="ECO:0000313" key="24">
    <source>
        <dbReference type="EMBL" id="SIS19249.1"/>
    </source>
</evidence>
<keyword evidence="10 19" id="KW-0547">Nucleotide-binding</keyword>
<dbReference type="GO" id="GO:0005524">
    <property type="term" value="F:ATP binding"/>
    <property type="evidence" value="ECO:0007669"/>
    <property type="project" value="UniProtKB-KW"/>
</dbReference>
<dbReference type="EC" id="2.1.3.15" evidence="19"/>
<dbReference type="Pfam" id="PF17848">
    <property type="entry name" value="Zn_ribbon_ACC"/>
    <property type="match status" value="1"/>
</dbReference>
<evidence type="ECO:0000256" key="16">
    <source>
        <dbReference type="ARBA" id="ARBA00023160"/>
    </source>
</evidence>
<feature type="domain" description="CoA carboxyltransferase N-terminal" evidence="22">
    <location>
        <begin position="11"/>
        <end position="280"/>
    </location>
</feature>
<feature type="binding site" evidence="20">
    <location>
        <position position="15"/>
    </location>
    <ligand>
        <name>Zn(2+)</name>
        <dbReference type="ChEBI" id="CHEBI:29105"/>
    </ligand>
</feature>
<dbReference type="Pfam" id="PF03255">
    <property type="entry name" value="ACCA"/>
    <property type="match status" value="1"/>
</dbReference>
<accession>A0A1N7H348</accession>
<feature type="binding site" evidence="20">
    <location>
        <position position="34"/>
    </location>
    <ligand>
        <name>Zn(2+)</name>
        <dbReference type="ChEBI" id="CHEBI:29105"/>
    </ligand>
</feature>
<dbReference type="Proteomes" id="UP000186096">
    <property type="component" value="Unassembled WGS sequence"/>
</dbReference>
<dbReference type="PRINTS" id="PR01070">
    <property type="entry name" value="ACCCTRFRASEB"/>
</dbReference>
<dbReference type="InterPro" id="IPR041010">
    <property type="entry name" value="Znf-ACC"/>
</dbReference>
<evidence type="ECO:0000256" key="20">
    <source>
        <dbReference type="HAMAP-Rule" id="MF_01395"/>
    </source>
</evidence>
<comment type="function">
    <text evidence="19">Component of the acetyl coenzyme A carboxylase (ACC) complex. First, biotin carboxylase catalyzes the carboxylation of biotin on its carrier protein (BCCP) and then the CO(2) group is transferred by the carboxyltransferase to acetyl-CoA to form malonyl-CoA.</text>
</comment>
<gene>
    <name evidence="20" type="primary">accD</name>
    <name evidence="19" type="synonym">accA</name>
    <name evidence="24" type="ORF">SAMN05421833_13620</name>
</gene>
<dbReference type="InterPro" id="IPR011762">
    <property type="entry name" value="COA_CT_N"/>
</dbReference>
<evidence type="ECO:0000256" key="11">
    <source>
        <dbReference type="ARBA" id="ARBA00022771"/>
    </source>
</evidence>
<keyword evidence="13 20" id="KW-0862">Zinc</keyword>
<dbReference type="Pfam" id="PF01039">
    <property type="entry name" value="Carboxyl_trans"/>
    <property type="match status" value="1"/>
</dbReference>
<dbReference type="HAMAP" id="MF_00823">
    <property type="entry name" value="AcetylCoA_CT_alpha"/>
    <property type="match status" value="1"/>
</dbReference>
<evidence type="ECO:0000256" key="15">
    <source>
        <dbReference type="ARBA" id="ARBA00023098"/>
    </source>
</evidence>
<evidence type="ECO:0000256" key="10">
    <source>
        <dbReference type="ARBA" id="ARBA00022741"/>
    </source>
</evidence>
<feature type="domain" description="CoA carboxyltransferase C-terminal" evidence="23">
    <location>
        <begin position="286"/>
        <end position="535"/>
    </location>
</feature>
<keyword evidence="12 19" id="KW-0276">Fatty acid metabolism</keyword>
<dbReference type="NCBIfam" id="TIGR00515">
    <property type="entry name" value="accD"/>
    <property type="match status" value="1"/>
</dbReference>
<evidence type="ECO:0000256" key="14">
    <source>
        <dbReference type="ARBA" id="ARBA00022840"/>
    </source>
</evidence>
<comment type="subunit">
    <text evidence="5">Acetyl-CoA carboxylase is a heterotetramer composed of biotin carboxyl carrier protein (AccB), biotin carboxylase (AccC) and two subunits of ACCase subunit beta/alpha.</text>
</comment>
<evidence type="ECO:0000256" key="3">
    <source>
        <dbReference type="ARBA" id="ARBA00006276"/>
    </source>
</evidence>
<dbReference type="EMBL" id="FTNI01000036">
    <property type="protein sequence ID" value="SIS19249.1"/>
    <property type="molecule type" value="Genomic_DNA"/>
</dbReference>
<evidence type="ECO:0000259" key="23">
    <source>
        <dbReference type="PROSITE" id="PS50989"/>
    </source>
</evidence>
<evidence type="ECO:0000256" key="21">
    <source>
        <dbReference type="SAM" id="MobiDB-lite"/>
    </source>
</evidence>
<dbReference type="InterPro" id="IPR034733">
    <property type="entry name" value="AcCoA_carboxyl_beta"/>
</dbReference>
<sequence>MPTQDATSDTAWVICPGCGEVLYRKRLARELDVCHGCGHHHRVGARARVEQLLDDAGLEWVDVPERSADVLNFVDTLPYPARVSRARRATGLGEGVVVVTGTVAGNPLVAAVMDFGFMGGSLGSAIGEAVVRAADLALRRRVPLVLVCASGGARMQEGALALMQMAKTSQALAQLDEAGILTISVITDPTFGGVAASFATLCDVLVAEPRARLGFAGPRVIEQTIRQKLPPRFQTAEFLLERGLIDVIRPRRALRATLARLLAAGRPARPTPSGTGPGGAGAAAESVIRDPARLPSVDAWTAVRTARDLDRPTTLDHIAHVFDDFEELRGDRVSGDCPAIVGGPAVLNGCPVMVIGHQKGHSFGELRARNHGMATPQGYRKAVRLMRMAAKLSLPLITLIDTPGAYPGLEAEESGQAMAIAEAIRCMGGLPTPIVSCVIGEGGSGGALAIGVADEVLMCSNATYSVISPEGCASILWQDRAMAPVAAEALHLTAPQLLRLGIADGVILEPEGGAQRDRALMAERLRAALTDSLRNLALIEPDELRKTRRARFRSFGETADIGEAAFT</sequence>
<evidence type="ECO:0000256" key="2">
    <source>
        <dbReference type="ARBA" id="ARBA00004956"/>
    </source>
</evidence>
<keyword evidence="25" id="KW-1185">Reference proteome</keyword>
<dbReference type="HAMAP" id="MF_01395">
    <property type="entry name" value="AcetylCoA_CT_beta"/>
    <property type="match status" value="1"/>
</dbReference>
<comment type="pathway">
    <text evidence="2 19">Lipid metabolism; malonyl-CoA biosynthesis; malonyl-CoA from acetyl-CoA: step 1/1.</text>
</comment>
<comment type="subcellular location">
    <subcellularLocation>
        <location evidence="1 19">Cytoplasm</location>
    </subcellularLocation>
</comment>
<evidence type="ECO:0000256" key="7">
    <source>
        <dbReference type="ARBA" id="ARBA00022516"/>
    </source>
</evidence>
<dbReference type="GO" id="GO:0003989">
    <property type="term" value="F:acetyl-CoA carboxylase activity"/>
    <property type="evidence" value="ECO:0007669"/>
    <property type="project" value="InterPro"/>
</dbReference>
<evidence type="ECO:0000256" key="5">
    <source>
        <dbReference type="ARBA" id="ARBA00011664"/>
    </source>
</evidence>
<dbReference type="GO" id="GO:0016743">
    <property type="term" value="F:carboxyl- or carbamoyltransferase activity"/>
    <property type="evidence" value="ECO:0007669"/>
    <property type="project" value="UniProtKB-UniRule"/>
</dbReference>
<dbReference type="GO" id="GO:0009317">
    <property type="term" value="C:acetyl-CoA carboxylase complex"/>
    <property type="evidence" value="ECO:0007669"/>
    <property type="project" value="InterPro"/>
</dbReference>
<dbReference type="GO" id="GO:0006633">
    <property type="term" value="P:fatty acid biosynthetic process"/>
    <property type="evidence" value="ECO:0007669"/>
    <property type="project" value="UniProtKB-KW"/>
</dbReference>
<keyword evidence="14 19" id="KW-0067">ATP-binding</keyword>
<feature type="zinc finger region" description="C4-type" evidence="20">
    <location>
        <begin position="15"/>
        <end position="37"/>
    </location>
</feature>
<name>A0A1N7H348_9ACTN</name>
<comment type="catalytic activity">
    <reaction evidence="18 19">
        <text>N(6)-carboxybiotinyl-L-lysyl-[protein] + acetyl-CoA = N(6)-biotinyl-L-lysyl-[protein] + malonyl-CoA</text>
        <dbReference type="Rhea" id="RHEA:54728"/>
        <dbReference type="Rhea" id="RHEA-COMP:10505"/>
        <dbReference type="Rhea" id="RHEA-COMP:10506"/>
        <dbReference type="ChEBI" id="CHEBI:57288"/>
        <dbReference type="ChEBI" id="CHEBI:57384"/>
        <dbReference type="ChEBI" id="CHEBI:83144"/>
        <dbReference type="ChEBI" id="CHEBI:83145"/>
        <dbReference type="EC" id="2.1.3.15"/>
    </reaction>
</comment>
<evidence type="ECO:0000256" key="18">
    <source>
        <dbReference type="ARBA" id="ARBA00049152"/>
    </source>
</evidence>
<evidence type="ECO:0000256" key="19">
    <source>
        <dbReference type="HAMAP-Rule" id="MF_00823"/>
    </source>
</evidence>
<dbReference type="Gene3D" id="3.90.226.10">
    <property type="entry name" value="2-enoyl-CoA Hydratase, Chain A, domain 1"/>
    <property type="match status" value="2"/>
</dbReference>
<dbReference type="STRING" id="58117.SAMN05421833_13620"/>
<comment type="similarity">
    <text evidence="20">Belongs to the AccD/PCCB family.</text>
</comment>
<evidence type="ECO:0000256" key="8">
    <source>
        <dbReference type="ARBA" id="ARBA00022679"/>
    </source>
</evidence>
<keyword evidence="7 19" id="KW-0444">Lipid biosynthesis</keyword>
<keyword evidence="16 19" id="KW-0275">Fatty acid biosynthesis</keyword>
<dbReference type="UniPathway" id="UPA00655">
    <property type="reaction ID" value="UER00711"/>
</dbReference>
<dbReference type="GO" id="GO:2001295">
    <property type="term" value="P:malonyl-CoA biosynthetic process"/>
    <property type="evidence" value="ECO:0007669"/>
    <property type="project" value="UniProtKB-UniRule"/>
</dbReference>
<keyword evidence="6 19" id="KW-0963">Cytoplasm</keyword>
<comment type="cofactor">
    <cofactor evidence="20">
        <name>Zn(2+)</name>
        <dbReference type="ChEBI" id="CHEBI:29105"/>
    </cofactor>
    <text evidence="20">Binds 1 zinc ion per subunit.</text>
</comment>
<dbReference type="PANTHER" id="PTHR42853:SF3">
    <property type="entry name" value="ACETYL-COENZYME A CARBOXYLASE CARBOXYL TRANSFERASE SUBUNIT ALPHA, CHLOROPLASTIC"/>
    <property type="match status" value="1"/>
</dbReference>
<keyword evidence="8 19" id="KW-0808">Transferase</keyword>
<evidence type="ECO:0000256" key="4">
    <source>
        <dbReference type="ARBA" id="ARBA00010284"/>
    </source>
</evidence>
<comment type="subunit">
    <text evidence="19">Acetyl-CoA carboxylase is a heterohexamer composed of biotin carboxyl carrier protein (AccB), biotin carboxylase (AccC) and two subunits each of ACCase subunit alpha (AccA) and ACCase subunit beta (AccD).</text>
</comment>
<dbReference type="InterPro" id="IPR000438">
    <property type="entry name" value="Acetyl_CoA_COase_Trfase_b_su"/>
</dbReference>
<evidence type="ECO:0000259" key="22">
    <source>
        <dbReference type="PROSITE" id="PS50980"/>
    </source>
</evidence>
<feature type="region of interest" description="Disordered" evidence="21">
    <location>
        <begin position="266"/>
        <end position="285"/>
    </location>
</feature>
<comment type="similarity">
    <text evidence="4">In the N-terminal section; belongs to the AccD/PCCB family.</text>
</comment>
<dbReference type="SUPFAM" id="SSF52096">
    <property type="entry name" value="ClpP/crotonase"/>
    <property type="match status" value="2"/>
</dbReference>
<evidence type="ECO:0000256" key="13">
    <source>
        <dbReference type="ARBA" id="ARBA00022833"/>
    </source>
</evidence>
<dbReference type="AlphaFoldDB" id="A0A1N7H348"/>
<dbReference type="NCBIfam" id="TIGR00513">
    <property type="entry name" value="accA"/>
    <property type="match status" value="1"/>
</dbReference>
<keyword evidence="15 19" id="KW-0443">Lipid metabolism</keyword>
<dbReference type="NCBIfam" id="NF041504">
    <property type="entry name" value="AccA_sub"/>
    <property type="match status" value="1"/>
</dbReference>
<evidence type="ECO:0000256" key="1">
    <source>
        <dbReference type="ARBA" id="ARBA00004496"/>
    </source>
</evidence>
<evidence type="ECO:0000256" key="12">
    <source>
        <dbReference type="ARBA" id="ARBA00022832"/>
    </source>
</evidence>
<comment type="similarity">
    <text evidence="19">Belongs to the AccA family.</text>
</comment>
<proteinExistence type="inferred from homology"/>
<dbReference type="InterPro" id="IPR001095">
    <property type="entry name" value="Acetyl_CoA_COase_a_su"/>
</dbReference>
<evidence type="ECO:0000313" key="25">
    <source>
        <dbReference type="Proteomes" id="UP000186096"/>
    </source>
</evidence>
<keyword evidence="9 20" id="KW-0479">Metal-binding</keyword>
<reference evidence="25" key="1">
    <citation type="submission" date="2017-01" db="EMBL/GenBank/DDBJ databases">
        <authorList>
            <person name="Varghese N."/>
            <person name="Submissions S."/>
        </authorList>
    </citation>
    <scope>NUCLEOTIDE SEQUENCE [LARGE SCALE GENOMIC DNA]</scope>
    <source>
        <strain evidence="25">ATCC 12950</strain>
    </source>
</reference>
<dbReference type="OrthoDB" id="9772975at2"/>
<dbReference type="PANTHER" id="PTHR42853">
    <property type="entry name" value="ACETYL-COENZYME A CARBOXYLASE CARBOXYL TRANSFERASE SUBUNIT ALPHA"/>
    <property type="match status" value="1"/>
</dbReference>
<feature type="binding site" evidence="20">
    <location>
        <position position="18"/>
    </location>
    <ligand>
        <name>Zn(2+)</name>
        <dbReference type="ChEBI" id="CHEBI:29105"/>
    </ligand>
</feature>
<evidence type="ECO:0000256" key="17">
    <source>
        <dbReference type="ARBA" id="ARBA00025280"/>
    </source>
</evidence>
<comment type="function">
    <text evidence="17 20">Component of the acetyl coenzyme A carboxylase (ACC) complex. Biotin carboxylase (BC) catalyzes the carboxylation of biotin on its carrier protein (BCCP) and then the CO(2) group is transferred by the transcarboxylase to acetyl-CoA to form malonyl-CoA.</text>
</comment>
<dbReference type="InterPro" id="IPR011763">
    <property type="entry name" value="COA_CT_C"/>
</dbReference>
<comment type="similarity">
    <text evidence="3">In the C-terminal section; belongs to the AccA family.</text>
</comment>
<dbReference type="InterPro" id="IPR029045">
    <property type="entry name" value="ClpP/crotonase-like_dom_sf"/>
</dbReference>
<evidence type="ECO:0000256" key="9">
    <source>
        <dbReference type="ARBA" id="ARBA00022723"/>
    </source>
</evidence>
<dbReference type="PROSITE" id="PS50980">
    <property type="entry name" value="COA_CT_NTER"/>
    <property type="match status" value="1"/>
</dbReference>
<feature type="binding site" evidence="20">
    <location>
        <position position="37"/>
    </location>
    <ligand>
        <name>Zn(2+)</name>
        <dbReference type="ChEBI" id="CHEBI:29105"/>
    </ligand>
</feature>